<dbReference type="Proteomes" id="UP000747110">
    <property type="component" value="Unassembled WGS sequence"/>
</dbReference>
<name>A0A8J4C919_9CHLO</name>
<accession>A0A8J4C919</accession>
<organism evidence="1 2">
    <name type="scientific">Volvox reticuliferus</name>
    <dbReference type="NCBI Taxonomy" id="1737510"/>
    <lineage>
        <taxon>Eukaryota</taxon>
        <taxon>Viridiplantae</taxon>
        <taxon>Chlorophyta</taxon>
        <taxon>core chlorophytes</taxon>
        <taxon>Chlorophyceae</taxon>
        <taxon>CS clade</taxon>
        <taxon>Chlamydomonadales</taxon>
        <taxon>Volvocaceae</taxon>
        <taxon>Volvox</taxon>
    </lineage>
</organism>
<sequence length="100" mass="11190">MATTDLTGSTASPTYEDFPTSWFSWLHGTEQEPVPIPKDAQPVSSDDFSVFDPSRYSRWVTVVGGIEENLRSLHQMQLKVSTEPCETGMLFIITCDTLMV</sequence>
<evidence type="ECO:0000313" key="1">
    <source>
        <dbReference type="EMBL" id="GIL74284.1"/>
    </source>
</evidence>
<comment type="caution">
    <text evidence="1">The sequence shown here is derived from an EMBL/GenBank/DDBJ whole genome shotgun (WGS) entry which is preliminary data.</text>
</comment>
<evidence type="ECO:0000313" key="2">
    <source>
        <dbReference type="Proteomes" id="UP000747110"/>
    </source>
</evidence>
<protein>
    <submittedName>
        <fullName evidence="1">Uncharacterized protein</fullName>
    </submittedName>
</protein>
<reference evidence="1" key="1">
    <citation type="journal article" date="2021" name="Proc. Natl. Acad. Sci. U.S.A.">
        <title>Three genomes in the algal genus Volvox reveal the fate of a haploid sex-determining region after a transition to homothallism.</title>
        <authorList>
            <person name="Yamamoto K."/>
            <person name="Hamaji T."/>
            <person name="Kawai-Toyooka H."/>
            <person name="Matsuzaki R."/>
            <person name="Takahashi F."/>
            <person name="Nishimura Y."/>
            <person name="Kawachi M."/>
            <person name="Noguchi H."/>
            <person name="Minakuchi Y."/>
            <person name="Umen J.G."/>
            <person name="Toyoda A."/>
            <person name="Nozaki H."/>
        </authorList>
    </citation>
    <scope>NUCLEOTIDE SEQUENCE</scope>
    <source>
        <strain evidence="1">NIES-3786</strain>
    </source>
</reference>
<gene>
    <name evidence="1" type="ORF">Vretifemale_4340</name>
</gene>
<dbReference type="EMBL" id="BNCP01000006">
    <property type="protein sequence ID" value="GIL74284.1"/>
    <property type="molecule type" value="Genomic_DNA"/>
</dbReference>
<dbReference type="AlphaFoldDB" id="A0A8J4C919"/>
<proteinExistence type="predicted"/>
<keyword evidence="2" id="KW-1185">Reference proteome</keyword>
<dbReference type="OrthoDB" id="35006at3166"/>